<protein>
    <submittedName>
        <fullName evidence="1">P-loop containing nucleoside triphosphate hydrolase protein</fullName>
    </submittedName>
</protein>
<reference evidence="1" key="1">
    <citation type="submission" date="2021-02" db="EMBL/GenBank/DDBJ databases">
        <authorList>
            <consortium name="DOE Joint Genome Institute"/>
            <person name="Ahrendt S."/>
            <person name="Looney B.P."/>
            <person name="Miyauchi S."/>
            <person name="Morin E."/>
            <person name="Drula E."/>
            <person name="Courty P.E."/>
            <person name="Chicoki N."/>
            <person name="Fauchery L."/>
            <person name="Kohler A."/>
            <person name="Kuo A."/>
            <person name="Labutti K."/>
            <person name="Pangilinan J."/>
            <person name="Lipzen A."/>
            <person name="Riley R."/>
            <person name="Andreopoulos W."/>
            <person name="He G."/>
            <person name="Johnson J."/>
            <person name="Barry K.W."/>
            <person name="Grigoriev I.V."/>
            <person name="Nagy L."/>
            <person name="Hibbett D."/>
            <person name="Henrissat B."/>
            <person name="Matheny P.B."/>
            <person name="Labbe J."/>
            <person name="Martin F."/>
        </authorList>
    </citation>
    <scope>NUCLEOTIDE SEQUENCE</scope>
    <source>
        <strain evidence="1">FP105234-sp</strain>
    </source>
</reference>
<keyword evidence="1" id="KW-0378">Hydrolase</keyword>
<proteinExistence type="predicted"/>
<reference evidence="1" key="2">
    <citation type="journal article" date="2022" name="New Phytol.">
        <title>Evolutionary transition to the ectomycorrhizal habit in the genomes of a hyperdiverse lineage of mushroom-forming fungi.</title>
        <authorList>
            <person name="Looney B."/>
            <person name="Miyauchi S."/>
            <person name="Morin E."/>
            <person name="Drula E."/>
            <person name="Courty P.E."/>
            <person name="Kohler A."/>
            <person name="Kuo A."/>
            <person name="LaButti K."/>
            <person name="Pangilinan J."/>
            <person name="Lipzen A."/>
            <person name="Riley R."/>
            <person name="Andreopoulos W."/>
            <person name="He G."/>
            <person name="Johnson J."/>
            <person name="Nolan M."/>
            <person name="Tritt A."/>
            <person name="Barry K.W."/>
            <person name="Grigoriev I.V."/>
            <person name="Nagy L.G."/>
            <person name="Hibbett D."/>
            <person name="Henrissat B."/>
            <person name="Matheny P.B."/>
            <person name="Labbe J."/>
            <person name="Martin F.M."/>
        </authorList>
    </citation>
    <scope>NUCLEOTIDE SEQUENCE</scope>
    <source>
        <strain evidence="1">FP105234-sp</strain>
    </source>
</reference>
<sequence>METIMHSDENMVISAPTGSGKTVLFELAIIRMLMHSSSSSTAVKCVYIAPTKALCSERYRDWAAKFGTLGIKCCEMTGDTDYFGKGAWGDAKNAMIIVTTGEKWDSLTRSWSDHNHILGQIQLFLVDEVHILNEIRGSTLEVVVSRMKTRGAAVRFLTVSATVPNISDVANWIGNRTSTGPAEIFEFNETFRPCQLKRFVYGFSKNKNNTNDFIFAKLLDYRLFSLLQQHSANKPILVFVPTRKGVFDTAEHLMNDYNKAAEAKQTLPWSSPRRIEQSFIEKRLEKLAAAGIGAHHAGLNVEDKRVTEDLFLKKILRVVVCTSTLAVGVNLPAHIVVIKGVKVFQNGATAEYSDLDIMQMMGRAGRPQFDKEGISIIMCEQELEAKYQALTHGRTILESSLHLNLTEHVNSEVGLGTITDTETAKLWLRNSFLYQRLQKNPEKYGIKKESGQTWQEGFDDMIERSIIALKDAQLVTAEGEDGALSSTDYGDVMSKYYIRQSTMKLILQLPDKASLREMMEMLAAAEEMADLRLRAGEKQVYNRLREHDDIRYKIKKVDKTADKTFLLIQAVLGGISLRGPQFKAGDSQTHLDAGAVFRHVSRIARAVVEVAIARKNGAQVKNGLELLRILSAKTWEDRPTVLRQIDQIGEKSLQVLAEKGISNFDVLRKQDALRLGLLLNRNPNQVHGIISALADLPQYFLKLQEKTITSAKGETPVEVELEIMCILLPESGPTTKSKSKKGQRYHDMTSILTVTSDMDFIDFRKIMTKSLKSAKTFIVTAHLTKPSQHICVYISSVSEIRWPGSCRRTLFRRLPLRE</sequence>
<evidence type="ECO:0000313" key="2">
    <source>
        <dbReference type="Proteomes" id="UP000814033"/>
    </source>
</evidence>
<accession>A0ACB8SD89</accession>
<dbReference type="EMBL" id="MU275838">
    <property type="protein sequence ID" value="KAI0053920.1"/>
    <property type="molecule type" value="Genomic_DNA"/>
</dbReference>
<keyword evidence="2" id="KW-1185">Reference proteome</keyword>
<name>A0ACB8SD89_9AGAM</name>
<comment type="caution">
    <text evidence="1">The sequence shown here is derived from an EMBL/GenBank/DDBJ whole genome shotgun (WGS) entry which is preliminary data.</text>
</comment>
<gene>
    <name evidence="1" type="ORF">FA95DRAFT_1585650</name>
</gene>
<organism evidence="1 2">
    <name type="scientific">Auriscalpium vulgare</name>
    <dbReference type="NCBI Taxonomy" id="40419"/>
    <lineage>
        <taxon>Eukaryota</taxon>
        <taxon>Fungi</taxon>
        <taxon>Dikarya</taxon>
        <taxon>Basidiomycota</taxon>
        <taxon>Agaricomycotina</taxon>
        <taxon>Agaricomycetes</taxon>
        <taxon>Russulales</taxon>
        <taxon>Auriscalpiaceae</taxon>
        <taxon>Auriscalpium</taxon>
    </lineage>
</organism>
<dbReference type="Proteomes" id="UP000814033">
    <property type="component" value="Unassembled WGS sequence"/>
</dbReference>
<evidence type="ECO:0000313" key="1">
    <source>
        <dbReference type="EMBL" id="KAI0053920.1"/>
    </source>
</evidence>